<dbReference type="PROSITE" id="PS50103">
    <property type="entry name" value="ZF_C3H1"/>
    <property type="match status" value="1"/>
</dbReference>
<dbReference type="Gene3D" id="4.10.1000.10">
    <property type="entry name" value="Zinc finger, CCCH-type"/>
    <property type="match status" value="1"/>
</dbReference>
<feature type="region of interest" description="Disordered" evidence="5">
    <location>
        <begin position="32"/>
        <end position="88"/>
    </location>
</feature>
<evidence type="ECO:0000313" key="8">
    <source>
        <dbReference type="Proteomes" id="UP001146793"/>
    </source>
</evidence>
<evidence type="ECO:0000259" key="6">
    <source>
        <dbReference type="PROSITE" id="PS50103"/>
    </source>
</evidence>
<proteinExistence type="predicted"/>
<evidence type="ECO:0000256" key="5">
    <source>
        <dbReference type="SAM" id="MobiDB-lite"/>
    </source>
</evidence>
<evidence type="ECO:0000256" key="3">
    <source>
        <dbReference type="ARBA" id="ARBA00022833"/>
    </source>
</evidence>
<dbReference type="SUPFAM" id="SSF90229">
    <property type="entry name" value="CCCH zinc finger"/>
    <property type="match status" value="1"/>
</dbReference>
<keyword evidence="1 4" id="KW-0479">Metal-binding</keyword>
<name>A0AAV8A551_9EUKA</name>
<feature type="zinc finger region" description="C3H1-type" evidence="4">
    <location>
        <begin position="98"/>
        <end position="127"/>
    </location>
</feature>
<evidence type="ECO:0000256" key="4">
    <source>
        <dbReference type="PROSITE-ProRule" id="PRU00723"/>
    </source>
</evidence>
<reference evidence="7" key="1">
    <citation type="submission" date="2022-08" db="EMBL/GenBank/DDBJ databases">
        <title>Novel sulphate-reducing endosymbionts in the free-living metamonad Anaeramoeba.</title>
        <authorList>
            <person name="Jerlstrom-Hultqvist J."/>
            <person name="Cepicka I."/>
            <person name="Gallot-Lavallee L."/>
            <person name="Salas-Leiva D."/>
            <person name="Curtis B.A."/>
            <person name="Zahonova K."/>
            <person name="Pipaliya S."/>
            <person name="Dacks J."/>
            <person name="Roger A.J."/>
        </authorList>
    </citation>
    <scope>NUCLEOTIDE SEQUENCE</scope>
    <source>
        <strain evidence="7">Busselton2</strain>
    </source>
</reference>
<dbReference type="Proteomes" id="UP001146793">
    <property type="component" value="Unassembled WGS sequence"/>
</dbReference>
<sequence length="181" mass="21461">MFYDQTYNQQFLNPNSFVIYESNKENLHPQFNHVNNYSQFSPNKQTNPKQVFQNTTKRSPRSTRSPLRQLNRNQSRHTSPYKSPGNYQKKKELKKLLKYKTEICKNYHGEGCCCFFGHKCNYIHNKESPEAIALSSIHTLKKMGIYRLVRRSKLKIRLSVFESLSKKQKGQKNQKKPLKQI</sequence>
<dbReference type="InterPro" id="IPR000571">
    <property type="entry name" value="Znf_CCCH"/>
</dbReference>
<dbReference type="EMBL" id="JANTQA010000015">
    <property type="protein sequence ID" value="KAJ3447952.1"/>
    <property type="molecule type" value="Genomic_DNA"/>
</dbReference>
<feature type="compositionally biased region" description="Polar residues" evidence="5">
    <location>
        <begin position="32"/>
        <end position="81"/>
    </location>
</feature>
<protein>
    <submittedName>
        <fullName evidence="7">Protein tis11</fullName>
    </submittedName>
</protein>
<organism evidence="7 8">
    <name type="scientific">Anaeramoeba flamelloides</name>
    <dbReference type="NCBI Taxonomy" id="1746091"/>
    <lineage>
        <taxon>Eukaryota</taxon>
        <taxon>Metamonada</taxon>
        <taxon>Anaeramoebidae</taxon>
        <taxon>Anaeramoeba</taxon>
    </lineage>
</organism>
<evidence type="ECO:0000256" key="1">
    <source>
        <dbReference type="ARBA" id="ARBA00022723"/>
    </source>
</evidence>
<evidence type="ECO:0000256" key="2">
    <source>
        <dbReference type="ARBA" id="ARBA00022771"/>
    </source>
</evidence>
<dbReference type="GO" id="GO:0008270">
    <property type="term" value="F:zinc ion binding"/>
    <property type="evidence" value="ECO:0007669"/>
    <property type="project" value="UniProtKB-KW"/>
</dbReference>
<gene>
    <name evidence="7" type="ORF">M0812_00425</name>
</gene>
<accession>A0AAV8A551</accession>
<feature type="domain" description="C3H1-type" evidence="6">
    <location>
        <begin position="98"/>
        <end position="127"/>
    </location>
</feature>
<keyword evidence="3 4" id="KW-0862">Zinc</keyword>
<dbReference type="AlphaFoldDB" id="A0AAV8A551"/>
<keyword evidence="2 4" id="KW-0863">Zinc-finger</keyword>
<comment type="caution">
    <text evidence="7">The sequence shown here is derived from an EMBL/GenBank/DDBJ whole genome shotgun (WGS) entry which is preliminary data.</text>
</comment>
<dbReference type="InterPro" id="IPR036855">
    <property type="entry name" value="Znf_CCCH_sf"/>
</dbReference>
<evidence type="ECO:0000313" key="7">
    <source>
        <dbReference type="EMBL" id="KAJ3447952.1"/>
    </source>
</evidence>